<dbReference type="InterPro" id="IPR036770">
    <property type="entry name" value="Ankyrin_rpt-contain_sf"/>
</dbReference>
<protein>
    <recommendedName>
        <fullName evidence="4">BTB domain-containing protein</fullName>
    </recommendedName>
</protein>
<feature type="repeat" description="ANK" evidence="3">
    <location>
        <begin position="35"/>
        <end position="67"/>
    </location>
</feature>
<feature type="domain" description="BTB" evidence="4">
    <location>
        <begin position="277"/>
        <end position="350"/>
    </location>
</feature>
<feature type="domain" description="BTB" evidence="4">
    <location>
        <begin position="115"/>
        <end position="182"/>
    </location>
</feature>
<dbReference type="SMART" id="SM00225">
    <property type="entry name" value="BTB"/>
    <property type="match status" value="2"/>
</dbReference>
<dbReference type="PANTHER" id="PTHR46231:SF1">
    <property type="entry name" value="ANKYRIN REPEAT AND BTB_POZ DOMAIN-CONTAINING PROTEIN 1"/>
    <property type="match status" value="1"/>
</dbReference>
<dbReference type="InterPro" id="IPR011333">
    <property type="entry name" value="SKP1/BTB/POZ_sf"/>
</dbReference>
<evidence type="ECO:0000259" key="4">
    <source>
        <dbReference type="PROSITE" id="PS50097"/>
    </source>
</evidence>
<organism evidence="5 6">
    <name type="scientific">Meganyctiphanes norvegica</name>
    <name type="common">Northern krill</name>
    <name type="synonym">Thysanopoda norvegica</name>
    <dbReference type="NCBI Taxonomy" id="48144"/>
    <lineage>
        <taxon>Eukaryota</taxon>
        <taxon>Metazoa</taxon>
        <taxon>Ecdysozoa</taxon>
        <taxon>Arthropoda</taxon>
        <taxon>Crustacea</taxon>
        <taxon>Multicrustacea</taxon>
        <taxon>Malacostraca</taxon>
        <taxon>Eumalacostraca</taxon>
        <taxon>Eucarida</taxon>
        <taxon>Euphausiacea</taxon>
        <taxon>Euphausiidae</taxon>
        <taxon>Meganyctiphanes</taxon>
    </lineage>
</organism>
<comment type="caution">
    <text evidence="5">The sequence shown here is derived from an EMBL/GenBank/DDBJ whole genome shotgun (WGS) entry which is preliminary data.</text>
</comment>
<reference evidence="5 6" key="1">
    <citation type="submission" date="2024-05" db="EMBL/GenBank/DDBJ databases">
        <authorList>
            <person name="Wallberg A."/>
        </authorList>
    </citation>
    <scope>NUCLEOTIDE SEQUENCE [LARGE SCALE GENOMIC DNA]</scope>
</reference>
<dbReference type="CDD" id="cd18295">
    <property type="entry name" value="BTB1_POZ_ABTB1_BPOZ1"/>
    <property type="match status" value="1"/>
</dbReference>
<dbReference type="InterPro" id="IPR002110">
    <property type="entry name" value="Ankyrin_rpt"/>
</dbReference>
<keyword evidence="6" id="KW-1185">Reference proteome</keyword>
<evidence type="ECO:0000256" key="1">
    <source>
        <dbReference type="ARBA" id="ARBA00022737"/>
    </source>
</evidence>
<evidence type="ECO:0000256" key="2">
    <source>
        <dbReference type="ARBA" id="ARBA00023043"/>
    </source>
</evidence>
<dbReference type="AlphaFoldDB" id="A0AAV2PQB7"/>
<evidence type="ECO:0000313" key="5">
    <source>
        <dbReference type="EMBL" id="CAL4061976.1"/>
    </source>
</evidence>
<dbReference type="Gene3D" id="1.25.40.20">
    <property type="entry name" value="Ankyrin repeat-containing domain"/>
    <property type="match status" value="1"/>
</dbReference>
<dbReference type="Proteomes" id="UP001497623">
    <property type="component" value="Unassembled WGS sequence"/>
</dbReference>
<dbReference type="GO" id="GO:0000151">
    <property type="term" value="C:ubiquitin ligase complex"/>
    <property type="evidence" value="ECO:0007669"/>
    <property type="project" value="TreeGrafter"/>
</dbReference>
<dbReference type="InterPro" id="IPR044515">
    <property type="entry name" value="ABTB1"/>
</dbReference>
<dbReference type="PROSITE" id="PS50088">
    <property type="entry name" value="ANK_REPEAT"/>
    <property type="match status" value="1"/>
</dbReference>
<dbReference type="Pfam" id="PF13637">
    <property type="entry name" value="Ank_4"/>
    <property type="match status" value="1"/>
</dbReference>
<dbReference type="EMBL" id="CAXKWB010000705">
    <property type="protein sequence ID" value="CAL4061976.1"/>
    <property type="molecule type" value="Genomic_DNA"/>
</dbReference>
<evidence type="ECO:0000313" key="6">
    <source>
        <dbReference type="Proteomes" id="UP001497623"/>
    </source>
</evidence>
<dbReference type="CDD" id="cd18497">
    <property type="entry name" value="BACK_ABTB1_BPOZ"/>
    <property type="match status" value="1"/>
</dbReference>
<feature type="non-terminal residue" evidence="5">
    <location>
        <position position="482"/>
    </location>
</feature>
<dbReference type="SMART" id="SM00248">
    <property type="entry name" value="ANK"/>
    <property type="match status" value="1"/>
</dbReference>
<name>A0AAV2PQB7_MEGNR</name>
<dbReference type="GO" id="GO:0005737">
    <property type="term" value="C:cytoplasm"/>
    <property type="evidence" value="ECO:0007669"/>
    <property type="project" value="TreeGrafter"/>
</dbReference>
<sequence>MDTQELFRSCKKGDLEDVRLLVEQRDIDINVRDKWDSTPLYYACLCGHIQVVEYLIGVGARCEANTFDGERCLYGALTNDIRRLLTLHNMVTVHTIRRDAYDEFLRRLFLSGEYSDITFIIQGIKFLLHRCLLMARSEYFREQFITRWRNRSQIVINKDKLHPLAFEAVMKYIYTGRFECPVECVDMCVRIGVNCKLPGFKVLIEEATRKAQALRESKQRAIQVTMVVIEPDTSRCRGSENVGEDLRELAQASLPPQLRLWPTAMPFNQMEDTPAFADICFVVEGYRFMCHKMFFCTRSEYFRALLLDHFHESVNDPDLKIPVLTLHELTAEVFAILVHYLYCNQTIVSMENATDVMMAADMYLVPGLKRQCGVFLGQKLNTSNVIICIKLARMFQLPRLEDQCVAYMAKNLDQMLVNEELEELIISDAAEVSGRQETDTVTIIDELRYHITSDVLTISGIREAKFKLEKIETLLDDLGIEA</sequence>
<keyword evidence="2 3" id="KW-0040">ANK repeat</keyword>
<dbReference type="Gene3D" id="3.30.710.10">
    <property type="entry name" value="Potassium Channel Kv1.1, Chain A"/>
    <property type="match status" value="2"/>
</dbReference>
<dbReference type="PROSITE" id="PS50097">
    <property type="entry name" value="BTB"/>
    <property type="match status" value="2"/>
</dbReference>
<proteinExistence type="predicted"/>
<gene>
    <name evidence="5" type="ORF">MNOR_LOCUS2336</name>
</gene>
<accession>A0AAV2PQB7</accession>
<dbReference type="SUPFAM" id="SSF54695">
    <property type="entry name" value="POZ domain"/>
    <property type="match status" value="2"/>
</dbReference>
<dbReference type="PROSITE" id="PS50297">
    <property type="entry name" value="ANK_REP_REGION"/>
    <property type="match status" value="1"/>
</dbReference>
<keyword evidence="1" id="KW-0677">Repeat</keyword>
<dbReference type="PANTHER" id="PTHR46231">
    <property type="entry name" value="ANKYRIN REPEAT AND BTB/POZ DOMAIN-CONTAINING PROTEIN 1"/>
    <property type="match status" value="1"/>
</dbReference>
<dbReference type="CDD" id="cd18296">
    <property type="entry name" value="BTB2_POZ_ABTB1_BPOZ1"/>
    <property type="match status" value="1"/>
</dbReference>
<dbReference type="InterPro" id="IPR000210">
    <property type="entry name" value="BTB/POZ_dom"/>
</dbReference>
<dbReference type="SUPFAM" id="SSF48403">
    <property type="entry name" value="Ankyrin repeat"/>
    <property type="match status" value="1"/>
</dbReference>
<evidence type="ECO:0000256" key="3">
    <source>
        <dbReference type="PROSITE-ProRule" id="PRU00023"/>
    </source>
</evidence>
<dbReference type="Pfam" id="PF00651">
    <property type="entry name" value="BTB"/>
    <property type="match status" value="2"/>
</dbReference>